<keyword evidence="2" id="KW-0456">Lyase</keyword>
<dbReference type="PROSITE" id="PS00166">
    <property type="entry name" value="ENOYL_COA_HYDRATASE"/>
    <property type="match status" value="1"/>
</dbReference>
<comment type="caution">
    <text evidence="4">The sequence shown here is derived from an EMBL/GenBank/DDBJ whole genome shotgun (WGS) entry which is preliminary data.</text>
</comment>
<comment type="similarity">
    <text evidence="1 3">Belongs to the enoyl-CoA hydratase/isomerase family.</text>
</comment>
<protein>
    <submittedName>
        <fullName evidence="4">Crotonase/enoyl-CoA hydratase family protein</fullName>
    </submittedName>
</protein>
<accession>A0ABS0S9H3</accession>
<dbReference type="Proteomes" id="UP000601789">
    <property type="component" value="Unassembled WGS sequence"/>
</dbReference>
<evidence type="ECO:0000313" key="5">
    <source>
        <dbReference type="Proteomes" id="UP000601789"/>
    </source>
</evidence>
<evidence type="ECO:0000313" key="4">
    <source>
        <dbReference type="EMBL" id="MBI1619876.1"/>
    </source>
</evidence>
<sequence>MAFVEYSIEDGIARLTLTRPDKRNALNDKMLEDLEVAVDQAANEALAVVICGQGEHFCAGLDLAEHSTKTPIEGIDGSRNWHRVFQKIRGGRIPYVAALHGAVIGGGLELASVAHVRVADETAFFALPEGQRGIFVGGGGSVHTSRIMGVPLMTDMMLTGRVLSVDEARQASIVTYVTSAGEALEKATELAKKAASNAPLSNYAVINALPRIRDSGYDEGLFFESMIAAFTQTTPEAHERLKAFLEKRAARIAPKD</sequence>
<name>A0ABS0S9H3_9HYPH</name>
<dbReference type="InterPro" id="IPR001753">
    <property type="entry name" value="Enoyl-CoA_hydra/iso"/>
</dbReference>
<dbReference type="Gene3D" id="1.10.12.10">
    <property type="entry name" value="Lyase 2-enoyl-coa Hydratase, Chain A, domain 2"/>
    <property type="match status" value="1"/>
</dbReference>
<dbReference type="InterPro" id="IPR014748">
    <property type="entry name" value="Enoyl-CoA_hydra_C"/>
</dbReference>
<dbReference type="PANTHER" id="PTHR11941">
    <property type="entry name" value="ENOYL-COA HYDRATASE-RELATED"/>
    <property type="match status" value="1"/>
</dbReference>
<keyword evidence="5" id="KW-1185">Reference proteome</keyword>
<evidence type="ECO:0000256" key="2">
    <source>
        <dbReference type="ARBA" id="ARBA00023239"/>
    </source>
</evidence>
<dbReference type="SUPFAM" id="SSF52096">
    <property type="entry name" value="ClpP/crotonase"/>
    <property type="match status" value="1"/>
</dbReference>
<dbReference type="Pfam" id="PF00378">
    <property type="entry name" value="ECH_1"/>
    <property type="match status" value="1"/>
</dbReference>
<dbReference type="Gene3D" id="3.90.226.10">
    <property type="entry name" value="2-enoyl-CoA Hydratase, Chain A, domain 1"/>
    <property type="match status" value="1"/>
</dbReference>
<dbReference type="CDD" id="cd06558">
    <property type="entry name" value="crotonase-like"/>
    <property type="match status" value="1"/>
</dbReference>
<gene>
    <name evidence="4" type="ORF">IOD40_04250</name>
</gene>
<proteinExistence type="inferred from homology"/>
<evidence type="ECO:0000256" key="1">
    <source>
        <dbReference type="ARBA" id="ARBA00005254"/>
    </source>
</evidence>
<dbReference type="InterPro" id="IPR018376">
    <property type="entry name" value="Enoyl-CoA_hyd/isom_CS"/>
</dbReference>
<reference evidence="4 5" key="1">
    <citation type="submission" date="2020-10" db="EMBL/GenBank/DDBJ databases">
        <title>Aquamicrobium zhengzhouensis sp. nov., a exopolysaccharide producing bacterium isolated from farmland soil.</title>
        <authorList>
            <person name="Wang X."/>
        </authorList>
    </citation>
    <scope>NUCLEOTIDE SEQUENCE [LARGE SCALE GENOMIC DNA]</scope>
    <source>
        <strain evidence="5">cd-1</strain>
    </source>
</reference>
<evidence type="ECO:0000256" key="3">
    <source>
        <dbReference type="RuleBase" id="RU003707"/>
    </source>
</evidence>
<dbReference type="NCBIfam" id="NF006013">
    <property type="entry name" value="PRK08150.1"/>
    <property type="match status" value="1"/>
</dbReference>
<dbReference type="InterPro" id="IPR029045">
    <property type="entry name" value="ClpP/crotonase-like_dom_sf"/>
</dbReference>
<dbReference type="EMBL" id="JADGMQ010000002">
    <property type="protein sequence ID" value="MBI1619876.1"/>
    <property type="molecule type" value="Genomic_DNA"/>
</dbReference>
<dbReference type="PANTHER" id="PTHR11941:SF54">
    <property type="entry name" value="ENOYL-COA HYDRATASE, MITOCHONDRIAL"/>
    <property type="match status" value="1"/>
</dbReference>
<dbReference type="RefSeq" id="WP_198474667.1">
    <property type="nucleotide sequence ID" value="NZ_JADGMQ010000002.1"/>
</dbReference>
<organism evidence="4 5">
    <name type="scientific">Aquamicrobium zhengzhouense</name>
    <dbReference type="NCBI Taxonomy" id="2781738"/>
    <lineage>
        <taxon>Bacteria</taxon>
        <taxon>Pseudomonadati</taxon>
        <taxon>Pseudomonadota</taxon>
        <taxon>Alphaproteobacteria</taxon>
        <taxon>Hyphomicrobiales</taxon>
        <taxon>Phyllobacteriaceae</taxon>
        <taxon>Aquamicrobium</taxon>
    </lineage>
</organism>